<comment type="catalytic activity">
    <reaction evidence="8">
        <text>DNA(n) + a 2'-deoxyribonucleoside 5'-triphosphate = DNA(n+1) + diphosphate</text>
        <dbReference type="Rhea" id="RHEA:22508"/>
        <dbReference type="Rhea" id="RHEA-COMP:17339"/>
        <dbReference type="Rhea" id="RHEA-COMP:17340"/>
        <dbReference type="ChEBI" id="CHEBI:33019"/>
        <dbReference type="ChEBI" id="CHEBI:61560"/>
        <dbReference type="ChEBI" id="CHEBI:173112"/>
        <dbReference type="EC" id="2.7.7.7"/>
    </reaction>
</comment>
<dbReference type="PROSITE" id="PS00028">
    <property type="entry name" value="ZINC_FINGER_C2H2_1"/>
    <property type="match status" value="1"/>
</dbReference>
<dbReference type="PANTHER" id="PTHR33568:SF3">
    <property type="entry name" value="DNA-DIRECTED DNA POLYMERASE"/>
    <property type="match status" value="1"/>
</dbReference>
<dbReference type="SUPFAM" id="SSF53098">
    <property type="entry name" value="Ribonuclease H-like"/>
    <property type="match status" value="1"/>
</dbReference>
<accession>A0A8B6FDY1</accession>
<dbReference type="PANTHER" id="PTHR33568">
    <property type="entry name" value="DNA POLYMERASE"/>
    <property type="match status" value="1"/>
</dbReference>
<comment type="caution">
    <text evidence="10">The sequence shown here is derived from an EMBL/GenBank/DDBJ whole genome shotgun (WGS) entry which is preliminary data.</text>
</comment>
<dbReference type="AlphaFoldDB" id="A0A8B6FDY1"/>
<evidence type="ECO:0000256" key="3">
    <source>
        <dbReference type="ARBA" id="ARBA00022679"/>
    </source>
</evidence>
<dbReference type="Proteomes" id="UP000596742">
    <property type="component" value="Unassembled WGS sequence"/>
</dbReference>
<keyword evidence="5" id="KW-0235">DNA replication</keyword>
<dbReference type="EC" id="2.7.7.7" evidence="2"/>
<keyword evidence="11" id="KW-1185">Reference proteome</keyword>
<dbReference type="Pfam" id="PF03175">
    <property type="entry name" value="DNA_pol_B_2"/>
    <property type="match status" value="1"/>
</dbReference>
<evidence type="ECO:0000313" key="10">
    <source>
        <dbReference type="EMBL" id="VDI47707.1"/>
    </source>
</evidence>
<dbReference type="Gene3D" id="3.30.420.10">
    <property type="entry name" value="Ribonuclease H-like superfamily/Ribonuclease H"/>
    <property type="match status" value="1"/>
</dbReference>
<evidence type="ECO:0000259" key="9">
    <source>
        <dbReference type="PROSITE" id="PS00028"/>
    </source>
</evidence>
<dbReference type="OrthoDB" id="6154771at2759"/>
<evidence type="ECO:0000256" key="4">
    <source>
        <dbReference type="ARBA" id="ARBA00022695"/>
    </source>
</evidence>
<evidence type="ECO:0000256" key="7">
    <source>
        <dbReference type="ARBA" id="ARBA00023125"/>
    </source>
</evidence>
<evidence type="ECO:0000256" key="2">
    <source>
        <dbReference type="ARBA" id="ARBA00012417"/>
    </source>
</evidence>
<name>A0A8B6FDY1_MYTGA</name>
<protein>
    <recommendedName>
        <fullName evidence="2">DNA-directed DNA polymerase</fullName>
        <ecNumber evidence="2">2.7.7.7</ecNumber>
    </recommendedName>
</protein>
<dbReference type="GO" id="GO:0003887">
    <property type="term" value="F:DNA-directed DNA polymerase activity"/>
    <property type="evidence" value="ECO:0007669"/>
    <property type="project" value="UniProtKB-KW"/>
</dbReference>
<evidence type="ECO:0000256" key="5">
    <source>
        <dbReference type="ARBA" id="ARBA00022705"/>
    </source>
</evidence>
<feature type="domain" description="C2H2-type" evidence="9">
    <location>
        <begin position="53"/>
        <end position="73"/>
    </location>
</feature>
<keyword evidence="3" id="KW-0808">Transferase</keyword>
<dbReference type="EMBL" id="UYJE01006645">
    <property type="protein sequence ID" value="VDI47707.1"/>
    <property type="molecule type" value="Genomic_DNA"/>
</dbReference>
<comment type="similarity">
    <text evidence="1">Belongs to the DNA polymerase type-B family.</text>
</comment>
<dbReference type="InterPro" id="IPR013087">
    <property type="entry name" value="Znf_C2H2_type"/>
</dbReference>
<evidence type="ECO:0000256" key="1">
    <source>
        <dbReference type="ARBA" id="ARBA00005755"/>
    </source>
</evidence>
<dbReference type="GO" id="GO:0003677">
    <property type="term" value="F:DNA binding"/>
    <property type="evidence" value="ECO:0007669"/>
    <property type="project" value="UniProtKB-KW"/>
</dbReference>
<dbReference type="GO" id="GO:0006260">
    <property type="term" value="P:DNA replication"/>
    <property type="evidence" value="ECO:0007669"/>
    <property type="project" value="UniProtKB-KW"/>
</dbReference>
<proteinExistence type="inferred from homology"/>
<gene>
    <name evidence="10" type="ORF">MGAL_10B015144</name>
</gene>
<dbReference type="InterPro" id="IPR004868">
    <property type="entry name" value="DNA-dir_DNA_pol_B_mt/vir"/>
</dbReference>
<reference evidence="10" key="1">
    <citation type="submission" date="2018-11" db="EMBL/GenBank/DDBJ databases">
        <authorList>
            <person name="Alioto T."/>
            <person name="Alioto T."/>
        </authorList>
    </citation>
    <scope>NUCLEOTIDE SEQUENCE</scope>
</reference>
<organism evidence="10 11">
    <name type="scientific">Mytilus galloprovincialis</name>
    <name type="common">Mediterranean mussel</name>
    <dbReference type="NCBI Taxonomy" id="29158"/>
    <lineage>
        <taxon>Eukaryota</taxon>
        <taxon>Metazoa</taxon>
        <taxon>Spiralia</taxon>
        <taxon>Lophotrochozoa</taxon>
        <taxon>Mollusca</taxon>
        <taxon>Bivalvia</taxon>
        <taxon>Autobranchia</taxon>
        <taxon>Pteriomorphia</taxon>
        <taxon>Mytilida</taxon>
        <taxon>Mytiloidea</taxon>
        <taxon>Mytilidae</taxon>
        <taxon>Mytilinae</taxon>
        <taxon>Mytilus</taxon>
    </lineage>
</organism>
<dbReference type="InterPro" id="IPR036397">
    <property type="entry name" value="RNaseH_sf"/>
</dbReference>
<dbReference type="InterPro" id="IPR012337">
    <property type="entry name" value="RNaseH-like_sf"/>
</dbReference>
<evidence type="ECO:0000256" key="6">
    <source>
        <dbReference type="ARBA" id="ARBA00022932"/>
    </source>
</evidence>
<evidence type="ECO:0000256" key="8">
    <source>
        <dbReference type="ARBA" id="ARBA00049244"/>
    </source>
</evidence>
<evidence type="ECO:0000313" key="11">
    <source>
        <dbReference type="Proteomes" id="UP000596742"/>
    </source>
</evidence>
<keyword evidence="7" id="KW-0238">DNA-binding</keyword>
<keyword evidence="4" id="KW-0548">Nucleotidyltransferase</keyword>
<sequence>MDDNTVLEDIINCFTSIDQLLTFANAYGLIDDTYVISRLEHLRRGANSFHLTCSICHKAFSTHVNYELHKLEHDIIEEFNLSLFDDAHSSVNYMDTTPEKLNFSKTRRRTLNEKIINNESSTNKKMRLSSQAEAGPSFQYGAGIDNEPAYTFSQIKERTYAKTGAIDKTFQAKFTSQLHNKKLSEITDDLHGLFDDILNKVRQDSDDNSLARVIIEHNGLTDPIVVSLRELNKMDSSVVMDEIIKVLQSNEELPVDDSCTITVGRIDIPSGGGRLRITKLSGEHNSLMRKRSIVNIPSTTLCMPMAIAVCFLKSCEIVSPTNWRVLTKGDSSSMPDKVLKHKCYPHWYYKHVVEKGRKECTVFARRLCELVGVSTEKMCNINEIQLFERLLNLQILVISSKLGNKFIRIGENEPIRKKVFLYLVEQDEFQHFTAIVSLTGFFTCNYFCSTCLKPYNDKDQHSCETTCTVCCNSCCIHTSSTMSCRTCNRLCRSQECFLKHAEKKQTRKGGSLPSECEKRYQCKICKKLLDWDDRPPTVHQCGEWKCPCCKEYYTGEHLCYQRKIVNELNDNIMIFFDTETKQDSLLQCKNGYNPTGTTCEKCTNQDKKCGKCKLCQTCNKSWCGSREHTVNFICMQTACNHCQEKPILQTTKCFDCGVRCSLCSQREKNAFKGGPCVNTCGFRMRLFKDSKATDEFCRTVFSDQYKNSILLSHNGSGYDNYFLLEWLLTNSIRPEIIFSGSKIMYMLVRRGLNIKVLDSLNFLPMKLSKIPKAFGLKELKKGYFPHFFNTEDNQAYVGPYPHARYYGADYMNTSDRENFLIWYETRKNSV</sequence>
<keyword evidence="6" id="KW-0239">DNA-directed DNA polymerase</keyword>
<dbReference type="GO" id="GO:0000166">
    <property type="term" value="F:nucleotide binding"/>
    <property type="evidence" value="ECO:0007669"/>
    <property type="project" value="InterPro"/>
</dbReference>